<feature type="region of interest" description="Disordered" evidence="2">
    <location>
        <begin position="343"/>
        <end position="373"/>
    </location>
</feature>
<feature type="region of interest" description="Disordered" evidence="2">
    <location>
        <begin position="1"/>
        <end position="33"/>
    </location>
</feature>
<proteinExistence type="predicted"/>
<keyword evidence="1" id="KW-0175">Coiled coil</keyword>
<dbReference type="AlphaFoldDB" id="A0A0B6Z1D1"/>
<evidence type="ECO:0000313" key="3">
    <source>
        <dbReference type="EMBL" id="CEK62323.1"/>
    </source>
</evidence>
<feature type="coiled-coil region" evidence="1">
    <location>
        <begin position="157"/>
        <end position="184"/>
    </location>
</feature>
<protein>
    <submittedName>
        <fullName evidence="3">Uncharacterized protein</fullName>
    </submittedName>
</protein>
<feature type="non-terminal residue" evidence="3">
    <location>
        <position position="1"/>
    </location>
</feature>
<accession>A0A0B6Z1D1</accession>
<organism evidence="3">
    <name type="scientific">Arion vulgaris</name>
    <dbReference type="NCBI Taxonomy" id="1028688"/>
    <lineage>
        <taxon>Eukaryota</taxon>
        <taxon>Metazoa</taxon>
        <taxon>Spiralia</taxon>
        <taxon>Lophotrochozoa</taxon>
        <taxon>Mollusca</taxon>
        <taxon>Gastropoda</taxon>
        <taxon>Heterobranchia</taxon>
        <taxon>Euthyneura</taxon>
        <taxon>Panpulmonata</taxon>
        <taxon>Eupulmonata</taxon>
        <taxon>Stylommatophora</taxon>
        <taxon>Helicina</taxon>
        <taxon>Arionoidea</taxon>
        <taxon>Arionidae</taxon>
        <taxon>Arion</taxon>
    </lineage>
</organism>
<feature type="compositionally biased region" description="Polar residues" evidence="2">
    <location>
        <begin position="204"/>
        <end position="220"/>
    </location>
</feature>
<evidence type="ECO:0000256" key="1">
    <source>
        <dbReference type="SAM" id="Coils"/>
    </source>
</evidence>
<dbReference type="EMBL" id="HACG01015458">
    <property type="protein sequence ID" value="CEK62323.1"/>
    <property type="molecule type" value="Transcribed_RNA"/>
</dbReference>
<evidence type="ECO:0000256" key="2">
    <source>
        <dbReference type="SAM" id="MobiDB-lite"/>
    </source>
</evidence>
<feature type="compositionally biased region" description="Polar residues" evidence="2">
    <location>
        <begin position="15"/>
        <end position="33"/>
    </location>
</feature>
<feature type="region of interest" description="Disordered" evidence="2">
    <location>
        <begin position="204"/>
        <end position="235"/>
    </location>
</feature>
<feature type="compositionally biased region" description="Polar residues" evidence="2">
    <location>
        <begin position="351"/>
        <end position="360"/>
    </location>
</feature>
<reference evidence="3" key="1">
    <citation type="submission" date="2014-12" db="EMBL/GenBank/DDBJ databases">
        <title>Insight into the proteome of Arion vulgaris.</title>
        <authorList>
            <person name="Aradska J."/>
            <person name="Bulat T."/>
            <person name="Smidak R."/>
            <person name="Sarate P."/>
            <person name="Gangsoo J."/>
            <person name="Sialana F."/>
            <person name="Bilban M."/>
            <person name="Lubec G."/>
        </authorList>
    </citation>
    <scope>NUCLEOTIDE SEQUENCE</scope>
    <source>
        <tissue evidence="3">Skin</tissue>
    </source>
</reference>
<name>A0A0B6Z1D1_9EUPU</name>
<sequence length="373" mass="40855">RPSSPGIKARPDAEVTTQQKSSMKPTETSSTLQTVLSNTSIAKRLTLPPSMWLNDRIPSSHSCENNNISTTVRSSLLLDLDNDTKVEDTTETSTVTIDDAEDSEQISNNMSNATPAVINESSSRIMSELLVLSEREEDVKNEKMSMDLRLSRLHKLLEQAVVQINKCTDRRKQLHEEEQELSKQRLSLFREILSTTEAASLNQNGKSNITDISNQTSKSGVFSDDHSQTSGSDQSLMQNQIPVLSTKSISCTENGPTKSIVPASTSTQCDETSVLSLSENIQGTSLSRDDWLAKFSSYLPSVSSREGNQVTVARAFYLASHSQLKGLIHHSSIPISSLNLSLPSDEAGNEQGKSSCQLTENGEMRNQDSGQKT</sequence>
<gene>
    <name evidence="3" type="primary">ORF44851</name>
</gene>